<keyword evidence="3" id="KW-0804">Transcription</keyword>
<organism evidence="5 6">
    <name type="scientific">Streptomyces rameus</name>
    <dbReference type="NCBI Taxonomy" id="68261"/>
    <lineage>
        <taxon>Bacteria</taxon>
        <taxon>Bacillati</taxon>
        <taxon>Actinomycetota</taxon>
        <taxon>Actinomycetes</taxon>
        <taxon>Kitasatosporales</taxon>
        <taxon>Streptomycetaceae</taxon>
        <taxon>Streptomyces</taxon>
    </lineage>
</organism>
<dbReference type="Pfam" id="PF12833">
    <property type="entry name" value="HTH_18"/>
    <property type="match status" value="1"/>
</dbReference>
<evidence type="ECO:0000256" key="3">
    <source>
        <dbReference type="ARBA" id="ARBA00023163"/>
    </source>
</evidence>
<dbReference type="RefSeq" id="WP_345058583.1">
    <property type="nucleotide sequence ID" value="NZ_BAAAVM010000122.1"/>
</dbReference>
<gene>
    <name evidence="5" type="ORF">GCM10010521_63910</name>
</gene>
<dbReference type="InterPro" id="IPR018062">
    <property type="entry name" value="HTH_AraC-typ_CS"/>
</dbReference>
<sequence>MDVLAGLLQGPKARGAFVLKSVFRPPWSLRVEDRAPVSLVTMVRGDAWVVPDRATPVLLKPGDLAVLRGPDPYTVTDDQGTDVRVIVGPDQRCTTVDGIDLTDSMAQGVRTWGEPDAPDAAVMLSGTYQAPGAVGRRLLDALPALLVRTAAGTDDPLIPLLAQEIAREEPGQELVLDRLLDLLFVGLLRDWLRQPEHGVPAWYQAQSDPTVGPALRLLHDDPARPWTVASLAREVGASRAALARRFSAVVGEPPMAYLAQWRLTLAADLVCRPDTTLTEVARQVGYGSAFALSSAFKRVRGVSPQEYRASGGEPVLAARPASAGTVVLGSPPARPSAVHPSTVRT</sequence>
<feature type="domain" description="HTH araC/xylS-type" evidence="4">
    <location>
        <begin position="212"/>
        <end position="310"/>
    </location>
</feature>
<name>A0ABN3V6R0_9ACTN</name>
<dbReference type="Proteomes" id="UP001500893">
    <property type="component" value="Unassembled WGS sequence"/>
</dbReference>
<proteinExistence type="predicted"/>
<dbReference type="Gene3D" id="1.10.10.60">
    <property type="entry name" value="Homeodomain-like"/>
    <property type="match status" value="2"/>
</dbReference>
<keyword evidence="1" id="KW-0805">Transcription regulation</keyword>
<dbReference type="InterPro" id="IPR018060">
    <property type="entry name" value="HTH_AraC"/>
</dbReference>
<accession>A0ABN3V6R0</accession>
<dbReference type="PANTHER" id="PTHR46796:SF13">
    <property type="entry name" value="HTH-TYPE TRANSCRIPTIONAL ACTIVATOR RHAS"/>
    <property type="match status" value="1"/>
</dbReference>
<evidence type="ECO:0000313" key="6">
    <source>
        <dbReference type="Proteomes" id="UP001500893"/>
    </source>
</evidence>
<evidence type="ECO:0000256" key="2">
    <source>
        <dbReference type="ARBA" id="ARBA00023125"/>
    </source>
</evidence>
<dbReference type="PROSITE" id="PS00041">
    <property type="entry name" value="HTH_ARAC_FAMILY_1"/>
    <property type="match status" value="1"/>
</dbReference>
<evidence type="ECO:0000259" key="4">
    <source>
        <dbReference type="PROSITE" id="PS01124"/>
    </source>
</evidence>
<dbReference type="InterPro" id="IPR050204">
    <property type="entry name" value="AraC_XylS_family_regulators"/>
</dbReference>
<reference evidence="5 6" key="1">
    <citation type="journal article" date="2019" name="Int. J. Syst. Evol. Microbiol.">
        <title>The Global Catalogue of Microorganisms (GCM) 10K type strain sequencing project: providing services to taxonomists for standard genome sequencing and annotation.</title>
        <authorList>
            <consortium name="The Broad Institute Genomics Platform"/>
            <consortium name="The Broad Institute Genome Sequencing Center for Infectious Disease"/>
            <person name="Wu L."/>
            <person name="Ma J."/>
        </authorList>
    </citation>
    <scope>NUCLEOTIDE SEQUENCE [LARGE SCALE GENOMIC DNA]</scope>
    <source>
        <strain evidence="5 6">JCM 11574</strain>
    </source>
</reference>
<dbReference type="PROSITE" id="PS01124">
    <property type="entry name" value="HTH_ARAC_FAMILY_2"/>
    <property type="match status" value="1"/>
</dbReference>
<dbReference type="EMBL" id="BAAAVM010000122">
    <property type="protein sequence ID" value="GAA2776395.1"/>
    <property type="molecule type" value="Genomic_DNA"/>
</dbReference>
<dbReference type="InterPro" id="IPR009057">
    <property type="entry name" value="Homeodomain-like_sf"/>
</dbReference>
<protein>
    <submittedName>
        <fullName evidence="5">AraC family transcriptional regulator</fullName>
    </submittedName>
</protein>
<evidence type="ECO:0000313" key="5">
    <source>
        <dbReference type="EMBL" id="GAA2776395.1"/>
    </source>
</evidence>
<keyword evidence="2" id="KW-0238">DNA-binding</keyword>
<keyword evidence="6" id="KW-1185">Reference proteome</keyword>
<evidence type="ECO:0000256" key="1">
    <source>
        <dbReference type="ARBA" id="ARBA00023015"/>
    </source>
</evidence>
<dbReference type="Pfam" id="PF12852">
    <property type="entry name" value="Cupin_6"/>
    <property type="match status" value="1"/>
</dbReference>
<dbReference type="SMART" id="SM00342">
    <property type="entry name" value="HTH_ARAC"/>
    <property type="match status" value="1"/>
</dbReference>
<dbReference type="SUPFAM" id="SSF46689">
    <property type="entry name" value="Homeodomain-like"/>
    <property type="match status" value="2"/>
</dbReference>
<dbReference type="PANTHER" id="PTHR46796">
    <property type="entry name" value="HTH-TYPE TRANSCRIPTIONAL ACTIVATOR RHAS-RELATED"/>
    <property type="match status" value="1"/>
</dbReference>
<comment type="caution">
    <text evidence="5">The sequence shown here is derived from an EMBL/GenBank/DDBJ whole genome shotgun (WGS) entry which is preliminary data.</text>
</comment>
<dbReference type="InterPro" id="IPR032783">
    <property type="entry name" value="AraC_lig"/>
</dbReference>